<name>A0A1L8SH75_ENTCA</name>
<dbReference type="OrthoDB" id="2146345at2"/>
<dbReference type="RefSeq" id="WP_005225880.1">
    <property type="nucleotide sequence ID" value="NZ_BAAAXK010000049.1"/>
</dbReference>
<proteinExistence type="predicted"/>
<protein>
    <submittedName>
        <fullName evidence="3">Uncharacterized protein</fullName>
    </submittedName>
</protein>
<evidence type="ECO:0000313" key="5">
    <source>
        <dbReference type="Proteomes" id="UP001253851"/>
    </source>
</evidence>
<dbReference type="Proteomes" id="UP001268896">
    <property type="component" value="Unassembled WGS sequence"/>
</dbReference>
<dbReference type="EMBL" id="JARQDZ010000001">
    <property type="protein sequence ID" value="MDT2981612.1"/>
    <property type="molecule type" value="Genomic_DNA"/>
</dbReference>
<evidence type="ECO:0000313" key="3">
    <source>
        <dbReference type="EMBL" id="RHK06913.1"/>
    </source>
</evidence>
<dbReference type="Proteomes" id="UP001253851">
    <property type="component" value="Unassembled WGS sequence"/>
</dbReference>
<dbReference type="EMBL" id="QRMZ01000007">
    <property type="protein sequence ID" value="RHK06913.1"/>
    <property type="molecule type" value="Genomic_DNA"/>
</dbReference>
<dbReference type="Proteomes" id="UP000286288">
    <property type="component" value="Unassembled WGS sequence"/>
</dbReference>
<organism evidence="3 4">
    <name type="scientific">Enterococcus casseliflavus</name>
    <name type="common">Enterococcus flavescens</name>
    <dbReference type="NCBI Taxonomy" id="37734"/>
    <lineage>
        <taxon>Bacteria</taxon>
        <taxon>Bacillati</taxon>
        <taxon>Bacillota</taxon>
        <taxon>Bacilli</taxon>
        <taxon>Lactobacillales</taxon>
        <taxon>Enterococcaceae</taxon>
        <taxon>Enterococcus</taxon>
    </lineage>
</organism>
<accession>A0A1L8SH75</accession>
<sequence length="63" mass="7461">MENRDFASEITRLRNGEIQELIVQQPEFLAFRDVWLQLEDRSSFVGEAGLNGKIIYRYVQENK</sequence>
<reference evidence="1 5" key="2">
    <citation type="submission" date="2023-03" db="EMBL/GenBank/DDBJ databases">
        <authorList>
            <person name="Shen W."/>
            <person name="Cai J."/>
        </authorList>
    </citation>
    <scope>NUCLEOTIDE SEQUENCE [LARGE SCALE GENOMIC DNA]</scope>
    <source>
        <strain evidence="2 5">B516</strain>
        <strain evidence="1">K72-2</strain>
    </source>
</reference>
<reference evidence="3 4" key="1">
    <citation type="submission" date="2018-08" db="EMBL/GenBank/DDBJ databases">
        <title>A genome reference for cultivated species of the human gut microbiota.</title>
        <authorList>
            <person name="Zou Y."/>
            <person name="Xue W."/>
            <person name="Luo G."/>
        </authorList>
    </citation>
    <scope>NUCLEOTIDE SEQUENCE [LARGE SCALE GENOMIC DNA]</scope>
    <source>
        <strain evidence="3 4">AF48-16</strain>
    </source>
</reference>
<dbReference type="EMBL" id="JARQDV010000004">
    <property type="protein sequence ID" value="MDT2964866.1"/>
    <property type="molecule type" value="Genomic_DNA"/>
</dbReference>
<evidence type="ECO:0000313" key="2">
    <source>
        <dbReference type="EMBL" id="MDT2981612.1"/>
    </source>
</evidence>
<evidence type="ECO:0000313" key="4">
    <source>
        <dbReference type="Proteomes" id="UP000286288"/>
    </source>
</evidence>
<comment type="caution">
    <text evidence="3">The sequence shown here is derived from an EMBL/GenBank/DDBJ whole genome shotgun (WGS) entry which is preliminary data.</text>
</comment>
<evidence type="ECO:0000313" key="1">
    <source>
        <dbReference type="EMBL" id="MDT2964866.1"/>
    </source>
</evidence>
<dbReference type="AlphaFoldDB" id="A0A1L8SH75"/>
<gene>
    <name evidence="3" type="ORF">DW084_06315</name>
    <name evidence="1" type="ORF">P7I32_09585</name>
    <name evidence="2" type="ORF">P7I34_02980</name>
</gene>